<dbReference type="EMBL" id="QPFP01000027">
    <property type="protein sequence ID" value="TEB29494.1"/>
    <property type="molecule type" value="Genomic_DNA"/>
</dbReference>
<evidence type="ECO:0000256" key="1">
    <source>
        <dbReference type="SAM" id="MobiDB-lite"/>
    </source>
</evidence>
<protein>
    <submittedName>
        <fullName evidence="2">Uncharacterized protein</fullName>
    </submittedName>
</protein>
<sequence>MDEKRQVAMGRSGAFLGCMVGHSGGLVWDGKEGLGRVRRKAVDVSELTDGALLGTRPLVHEATWSVRRFGRWRRLGQRAWPRGLWLMTDFKNDGNELDSKKSGPGKKSSTATARSSAGGSSVSVAPACCWSPPLRNRARLQSLKIPDHQCPVFVMATHQSHHKHALTELQLCLDDYCAPPDTTMGVDIRRLVERSQFDEEDLSSTLKSLPSLEGLTIVHELPRLLGASVPTGYTFIQEVTALQNQVHFLPSLMSFSFKDVNVTVPTAPQIVEAFRQFVEDPRRSRDSPVYHGGPFPACWGLSALTVLWRTLASS</sequence>
<organism evidence="2 3">
    <name type="scientific">Coprinellus micaceus</name>
    <name type="common">Glistening ink-cap mushroom</name>
    <name type="synonym">Coprinus micaceus</name>
    <dbReference type="NCBI Taxonomy" id="71717"/>
    <lineage>
        <taxon>Eukaryota</taxon>
        <taxon>Fungi</taxon>
        <taxon>Dikarya</taxon>
        <taxon>Basidiomycota</taxon>
        <taxon>Agaricomycotina</taxon>
        <taxon>Agaricomycetes</taxon>
        <taxon>Agaricomycetidae</taxon>
        <taxon>Agaricales</taxon>
        <taxon>Agaricineae</taxon>
        <taxon>Psathyrellaceae</taxon>
        <taxon>Coprinellus</taxon>
    </lineage>
</organism>
<evidence type="ECO:0000313" key="3">
    <source>
        <dbReference type="Proteomes" id="UP000298030"/>
    </source>
</evidence>
<accession>A0A4Y7T6B9</accession>
<keyword evidence="3" id="KW-1185">Reference proteome</keyword>
<dbReference type="Proteomes" id="UP000298030">
    <property type="component" value="Unassembled WGS sequence"/>
</dbReference>
<gene>
    <name evidence="2" type="ORF">FA13DRAFT_1711096</name>
</gene>
<name>A0A4Y7T6B9_COPMI</name>
<evidence type="ECO:0000313" key="2">
    <source>
        <dbReference type="EMBL" id="TEB29494.1"/>
    </source>
</evidence>
<feature type="region of interest" description="Disordered" evidence="1">
    <location>
        <begin position="95"/>
        <end position="124"/>
    </location>
</feature>
<dbReference type="AlphaFoldDB" id="A0A4Y7T6B9"/>
<comment type="caution">
    <text evidence="2">The sequence shown here is derived from an EMBL/GenBank/DDBJ whole genome shotgun (WGS) entry which is preliminary data.</text>
</comment>
<proteinExistence type="predicted"/>
<reference evidence="2 3" key="1">
    <citation type="journal article" date="2019" name="Nat. Ecol. Evol.">
        <title>Megaphylogeny resolves global patterns of mushroom evolution.</title>
        <authorList>
            <person name="Varga T."/>
            <person name="Krizsan K."/>
            <person name="Foldi C."/>
            <person name="Dima B."/>
            <person name="Sanchez-Garcia M."/>
            <person name="Sanchez-Ramirez S."/>
            <person name="Szollosi G.J."/>
            <person name="Szarkandi J.G."/>
            <person name="Papp V."/>
            <person name="Albert L."/>
            <person name="Andreopoulos W."/>
            <person name="Angelini C."/>
            <person name="Antonin V."/>
            <person name="Barry K.W."/>
            <person name="Bougher N.L."/>
            <person name="Buchanan P."/>
            <person name="Buyck B."/>
            <person name="Bense V."/>
            <person name="Catcheside P."/>
            <person name="Chovatia M."/>
            <person name="Cooper J."/>
            <person name="Damon W."/>
            <person name="Desjardin D."/>
            <person name="Finy P."/>
            <person name="Geml J."/>
            <person name="Haridas S."/>
            <person name="Hughes K."/>
            <person name="Justo A."/>
            <person name="Karasinski D."/>
            <person name="Kautmanova I."/>
            <person name="Kiss B."/>
            <person name="Kocsube S."/>
            <person name="Kotiranta H."/>
            <person name="LaButti K.M."/>
            <person name="Lechner B.E."/>
            <person name="Liimatainen K."/>
            <person name="Lipzen A."/>
            <person name="Lukacs Z."/>
            <person name="Mihaltcheva S."/>
            <person name="Morgado L.N."/>
            <person name="Niskanen T."/>
            <person name="Noordeloos M.E."/>
            <person name="Ohm R.A."/>
            <person name="Ortiz-Santana B."/>
            <person name="Ovrebo C."/>
            <person name="Racz N."/>
            <person name="Riley R."/>
            <person name="Savchenko A."/>
            <person name="Shiryaev A."/>
            <person name="Soop K."/>
            <person name="Spirin V."/>
            <person name="Szebenyi C."/>
            <person name="Tomsovsky M."/>
            <person name="Tulloss R.E."/>
            <person name="Uehling J."/>
            <person name="Grigoriev I.V."/>
            <person name="Vagvolgyi C."/>
            <person name="Papp T."/>
            <person name="Martin F.M."/>
            <person name="Miettinen O."/>
            <person name="Hibbett D.S."/>
            <person name="Nagy L.G."/>
        </authorList>
    </citation>
    <scope>NUCLEOTIDE SEQUENCE [LARGE SCALE GENOMIC DNA]</scope>
    <source>
        <strain evidence="2 3">FP101781</strain>
    </source>
</reference>
<feature type="compositionally biased region" description="Low complexity" evidence="1">
    <location>
        <begin position="105"/>
        <end position="124"/>
    </location>
</feature>